<dbReference type="AlphaFoldDB" id="A0A4Z2HRH3"/>
<name>A0A4Z2HRH3_9TELE</name>
<keyword evidence="2" id="KW-1185">Reference proteome</keyword>
<reference evidence="1 2" key="1">
    <citation type="submission" date="2019-03" db="EMBL/GenBank/DDBJ databases">
        <title>First draft genome of Liparis tanakae, snailfish: a comprehensive survey of snailfish specific genes.</title>
        <authorList>
            <person name="Kim W."/>
            <person name="Song I."/>
            <person name="Jeong J.-H."/>
            <person name="Kim D."/>
            <person name="Kim S."/>
            <person name="Ryu S."/>
            <person name="Song J.Y."/>
            <person name="Lee S.K."/>
        </authorList>
    </citation>
    <scope>NUCLEOTIDE SEQUENCE [LARGE SCALE GENOMIC DNA]</scope>
    <source>
        <tissue evidence="1">Muscle</tissue>
    </source>
</reference>
<dbReference type="EMBL" id="SRLO01000197">
    <property type="protein sequence ID" value="TNN67915.1"/>
    <property type="molecule type" value="Genomic_DNA"/>
</dbReference>
<organism evidence="1 2">
    <name type="scientific">Liparis tanakae</name>
    <name type="common">Tanaka's snailfish</name>
    <dbReference type="NCBI Taxonomy" id="230148"/>
    <lineage>
        <taxon>Eukaryota</taxon>
        <taxon>Metazoa</taxon>
        <taxon>Chordata</taxon>
        <taxon>Craniata</taxon>
        <taxon>Vertebrata</taxon>
        <taxon>Euteleostomi</taxon>
        <taxon>Actinopterygii</taxon>
        <taxon>Neopterygii</taxon>
        <taxon>Teleostei</taxon>
        <taxon>Neoteleostei</taxon>
        <taxon>Acanthomorphata</taxon>
        <taxon>Eupercaria</taxon>
        <taxon>Perciformes</taxon>
        <taxon>Cottioidei</taxon>
        <taxon>Cottales</taxon>
        <taxon>Liparidae</taxon>
        <taxon>Liparis</taxon>
    </lineage>
</organism>
<gene>
    <name evidence="1" type="ORF">EYF80_021884</name>
</gene>
<proteinExistence type="predicted"/>
<evidence type="ECO:0000313" key="2">
    <source>
        <dbReference type="Proteomes" id="UP000314294"/>
    </source>
</evidence>
<evidence type="ECO:0000313" key="1">
    <source>
        <dbReference type="EMBL" id="TNN67915.1"/>
    </source>
</evidence>
<dbReference type="Proteomes" id="UP000314294">
    <property type="component" value="Unassembled WGS sequence"/>
</dbReference>
<comment type="caution">
    <text evidence="1">The sequence shown here is derived from an EMBL/GenBank/DDBJ whole genome shotgun (WGS) entry which is preliminary data.</text>
</comment>
<protein>
    <submittedName>
        <fullName evidence="1">Uncharacterized protein</fullName>
    </submittedName>
</protein>
<accession>A0A4Z2HRH3</accession>
<sequence length="110" mass="12548">MTDDKSVPPKFLVFFTEFHVELCGNGDAMAEKQKESQAARLFVQKNACGCSFWALVIPYFSSRVRRSPRPSSPQDTSERLREGWWVACLGTEGRMEAAERKRLVNKPRPP</sequence>